<dbReference type="SUPFAM" id="SSF53335">
    <property type="entry name" value="S-adenosyl-L-methionine-dependent methyltransferases"/>
    <property type="match status" value="1"/>
</dbReference>
<feature type="signal peptide" evidence="1">
    <location>
        <begin position="1"/>
        <end position="31"/>
    </location>
</feature>
<dbReference type="InterPro" id="IPR041698">
    <property type="entry name" value="Methyltransf_25"/>
</dbReference>
<dbReference type="AlphaFoldDB" id="A0A0R2S9A0"/>
<dbReference type="EMBL" id="LIBB01000174">
    <property type="protein sequence ID" value="KRO71495.1"/>
    <property type="molecule type" value="Genomic_DNA"/>
</dbReference>
<evidence type="ECO:0000259" key="2">
    <source>
        <dbReference type="Pfam" id="PF13649"/>
    </source>
</evidence>
<gene>
    <name evidence="3" type="ORF">ABR69_04770</name>
</gene>
<keyword evidence="1" id="KW-0732">Signal</keyword>
<evidence type="ECO:0000313" key="4">
    <source>
        <dbReference type="Proteomes" id="UP000051934"/>
    </source>
</evidence>
<accession>A0A0R2S9A0</accession>
<protein>
    <submittedName>
        <fullName evidence="3">Methyltransferase type 11</fullName>
    </submittedName>
</protein>
<dbReference type="PANTHER" id="PTHR43591">
    <property type="entry name" value="METHYLTRANSFERASE"/>
    <property type="match status" value="1"/>
</dbReference>
<feature type="domain" description="Methyltransferase" evidence="2">
    <location>
        <begin position="95"/>
        <end position="190"/>
    </location>
</feature>
<dbReference type="Pfam" id="PF13649">
    <property type="entry name" value="Methyltransf_25"/>
    <property type="match status" value="1"/>
</dbReference>
<dbReference type="Gene3D" id="3.40.50.150">
    <property type="entry name" value="Vaccinia Virus protein VP39"/>
    <property type="match status" value="1"/>
</dbReference>
<dbReference type="Proteomes" id="UP000051934">
    <property type="component" value="Unassembled WGS sequence"/>
</dbReference>
<evidence type="ECO:0000256" key="1">
    <source>
        <dbReference type="SAM" id="SignalP"/>
    </source>
</evidence>
<dbReference type="InterPro" id="IPR029063">
    <property type="entry name" value="SAM-dependent_MTases_sf"/>
</dbReference>
<evidence type="ECO:0000313" key="3">
    <source>
        <dbReference type="EMBL" id="KRO71495.1"/>
    </source>
</evidence>
<organism evidence="3 4">
    <name type="scientific">OM182 bacterium BACL3 MAG-120507-bin80</name>
    <dbReference type="NCBI Taxonomy" id="1655577"/>
    <lineage>
        <taxon>Bacteria</taxon>
        <taxon>Pseudomonadati</taxon>
        <taxon>Pseudomonadota</taxon>
        <taxon>Gammaproteobacteria</taxon>
        <taxon>OMG group</taxon>
        <taxon>OM182 clade</taxon>
    </lineage>
</organism>
<sequence length="247" mass="27401">MVYSVTSTVKRGVVALGSAALSLIITLPTLAAENPGYIEDQSRRTTGIGKFYMGREISFVMGHQAAGWLNRPGRIQEEMPDEVVANMKLEPTHVVADIGAGSGYFSFRIAKLVPEGKVLAVDIQQEMLDIVEATKAKEDVTNIEGVKGAIDNPNLPMNSIDAAIMVDAYHEFSHPFEMINGIYNALRPGGRIFLLEYRGEDASVPIRPLHKMTQEQVIKEMGVFGLEWTETLDFLPWQHMMVFTKTE</sequence>
<keyword evidence="3" id="KW-0808">Transferase</keyword>
<comment type="caution">
    <text evidence="3">The sequence shown here is derived from an EMBL/GenBank/DDBJ whole genome shotgun (WGS) entry which is preliminary data.</text>
</comment>
<keyword evidence="3" id="KW-0489">Methyltransferase</keyword>
<dbReference type="GO" id="GO:0008168">
    <property type="term" value="F:methyltransferase activity"/>
    <property type="evidence" value="ECO:0007669"/>
    <property type="project" value="UniProtKB-KW"/>
</dbReference>
<dbReference type="GO" id="GO:0032259">
    <property type="term" value="P:methylation"/>
    <property type="evidence" value="ECO:0007669"/>
    <property type="project" value="UniProtKB-KW"/>
</dbReference>
<reference evidence="3 4" key="1">
    <citation type="submission" date="2015-10" db="EMBL/GenBank/DDBJ databases">
        <title>Metagenome-Assembled Genomes uncover a global brackish microbiome.</title>
        <authorList>
            <person name="Hugerth L.W."/>
            <person name="Larsson J."/>
            <person name="Alneberg J."/>
            <person name="Lindh M.V."/>
            <person name="Legrand C."/>
            <person name="Pinhassi J."/>
            <person name="Andersson A.F."/>
        </authorList>
    </citation>
    <scope>NUCLEOTIDE SEQUENCE [LARGE SCALE GENOMIC DNA]</scope>
    <source>
        <strain evidence="3">BACL4 MAG-120507-bin80</strain>
    </source>
</reference>
<name>A0A0R2S9A0_9GAMM</name>
<feature type="chain" id="PRO_5006423459" evidence="1">
    <location>
        <begin position="32"/>
        <end position="247"/>
    </location>
</feature>
<dbReference type="CDD" id="cd02440">
    <property type="entry name" value="AdoMet_MTases"/>
    <property type="match status" value="1"/>
</dbReference>
<proteinExistence type="predicted"/>